<comment type="caution">
    <text evidence="1">The sequence shown here is derived from an EMBL/GenBank/DDBJ whole genome shotgun (WGS) entry which is preliminary data.</text>
</comment>
<sequence>MAEEQAPSRQWVLKAESEYRFELDPGASLAIKLIQGQAEIFGAELADGKTYLFYEECRPSTEYVAEETPMAAYANLHLAFEAMRVRAIQHSDAAVKPPTESDGENTEPPRVLILGPENSGKTTLSKILINYATRSGQGWWTN</sequence>
<dbReference type="EMBL" id="JANHOG010000889">
    <property type="protein sequence ID" value="KAJ3550683.1"/>
    <property type="molecule type" value="Genomic_DNA"/>
</dbReference>
<proteinExistence type="predicted"/>
<protein>
    <submittedName>
        <fullName evidence="1">Uncharacterized protein</fullName>
    </submittedName>
</protein>
<accession>A0ACC1T194</accession>
<reference evidence="1" key="1">
    <citation type="submission" date="2022-07" db="EMBL/GenBank/DDBJ databases">
        <title>Genome Sequence of Phlebia brevispora.</title>
        <authorList>
            <person name="Buettner E."/>
        </authorList>
    </citation>
    <scope>NUCLEOTIDE SEQUENCE</scope>
    <source>
        <strain evidence="1">MPL23</strain>
    </source>
</reference>
<name>A0ACC1T194_9APHY</name>
<dbReference type="Proteomes" id="UP001148662">
    <property type="component" value="Unassembled WGS sequence"/>
</dbReference>
<gene>
    <name evidence="1" type="ORF">NM688_g5018</name>
</gene>
<evidence type="ECO:0000313" key="2">
    <source>
        <dbReference type="Proteomes" id="UP001148662"/>
    </source>
</evidence>
<evidence type="ECO:0000313" key="1">
    <source>
        <dbReference type="EMBL" id="KAJ3550683.1"/>
    </source>
</evidence>
<organism evidence="1 2">
    <name type="scientific">Phlebia brevispora</name>
    <dbReference type="NCBI Taxonomy" id="194682"/>
    <lineage>
        <taxon>Eukaryota</taxon>
        <taxon>Fungi</taxon>
        <taxon>Dikarya</taxon>
        <taxon>Basidiomycota</taxon>
        <taxon>Agaricomycotina</taxon>
        <taxon>Agaricomycetes</taxon>
        <taxon>Polyporales</taxon>
        <taxon>Meruliaceae</taxon>
        <taxon>Phlebia</taxon>
    </lineage>
</organism>
<keyword evidence="2" id="KW-1185">Reference proteome</keyword>